<evidence type="ECO:0000313" key="1">
    <source>
        <dbReference type="EMBL" id="ETP27965.1"/>
    </source>
</evidence>
<sequence>MPATHHGLEDFVLQTIIDKIAVAISSLPMRHRHCRLYCRRNRCTARCRNSLLSTPRRLAGYGTTVVVSAVRHAADHANIHHPVNNCRDACRTSPLLPDCPVGSLSVR</sequence>
<comment type="caution">
    <text evidence="1">The sequence shown here is derived from an EMBL/GenBank/DDBJ whole genome shotgun (WGS) entry which is preliminary data.</text>
</comment>
<accession>W2XYN3</accession>
<dbReference type="AlphaFoldDB" id="W2XYN3"/>
<protein>
    <submittedName>
        <fullName evidence="1">Uncharacterized protein</fullName>
    </submittedName>
</protein>
<gene>
    <name evidence="1" type="ORF">F442_22751</name>
</gene>
<proteinExistence type="predicted"/>
<dbReference type="Proteomes" id="UP000018948">
    <property type="component" value="Unassembled WGS sequence"/>
</dbReference>
<organism evidence="1 2">
    <name type="scientific">Phytophthora nicotianae P10297</name>
    <dbReference type="NCBI Taxonomy" id="1317064"/>
    <lineage>
        <taxon>Eukaryota</taxon>
        <taxon>Sar</taxon>
        <taxon>Stramenopiles</taxon>
        <taxon>Oomycota</taxon>
        <taxon>Peronosporomycetes</taxon>
        <taxon>Peronosporales</taxon>
        <taxon>Peronosporaceae</taxon>
        <taxon>Phytophthora</taxon>
    </lineage>
</organism>
<name>W2XYN3_PHYNI</name>
<evidence type="ECO:0000313" key="2">
    <source>
        <dbReference type="Proteomes" id="UP000018948"/>
    </source>
</evidence>
<reference evidence="1 2" key="1">
    <citation type="submission" date="2013-11" db="EMBL/GenBank/DDBJ databases">
        <title>The Genome Sequence of Phytophthora parasitica P10297.</title>
        <authorList>
            <consortium name="The Broad Institute Genomics Platform"/>
            <person name="Russ C."/>
            <person name="Tyler B."/>
            <person name="Panabieres F."/>
            <person name="Shan W."/>
            <person name="Tripathy S."/>
            <person name="Grunwald N."/>
            <person name="Machado M."/>
            <person name="Johnson C.S."/>
            <person name="Walker B."/>
            <person name="Young S.K."/>
            <person name="Zeng Q."/>
            <person name="Gargeya S."/>
            <person name="Fitzgerald M."/>
            <person name="Haas B."/>
            <person name="Abouelleil A."/>
            <person name="Allen A.W."/>
            <person name="Alvarado L."/>
            <person name="Arachchi H.M."/>
            <person name="Berlin A.M."/>
            <person name="Chapman S.B."/>
            <person name="Gainer-Dewar J."/>
            <person name="Goldberg J."/>
            <person name="Griggs A."/>
            <person name="Gujja S."/>
            <person name="Hansen M."/>
            <person name="Howarth C."/>
            <person name="Imamovic A."/>
            <person name="Ireland A."/>
            <person name="Larimer J."/>
            <person name="McCowan C."/>
            <person name="Murphy C."/>
            <person name="Pearson M."/>
            <person name="Poon T.W."/>
            <person name="Priest M."/>
            <person name="Roberts A."/>
            <person name="Saif S."/>
            <person name="Shea T."/>
            <person name="Sisk P."/>
            <person name="Sykes S."/>
            <person name="Wortman J."/>
            <person name="Nusbaum C."/>
            <person name="Birren B."/>
        </authorList>
    </citation>
    <scope>NUCLEOTIDE SEQUENCE [LARGE SCALE GENOMIC DNA]</scope>
    <source>
        <strain evidence="1 2">P10297</strain>
    </source>
</reference>
<dbReference type="EMBL" id="ANIY01005268">
    <property type="protein sequence ID" value="ETP27965.1"/>
    <property type="molecule type" value="Genomic_DNA"/>
</dbReference>